<dbReference type="SUPFAM" id="SSF48403">
    <property type="entry name" value="Ankyrin repeat"/>
    <property type="match status" value="2"/>
</dbReference>
<dbReference type="Proteomes" id="UP001321479">
    <property type="component" value="Segment"/>
</dbReference>
<sequence>MYRFISLDKQINLDNEINVFDVERIFIGFNIDINKNMCIQQVNVKNLKDNYSGCVQNVPLSNLEHFGEIFYLNDLTTYKYFLNICSMHVKYLIIWAIRENFQELLELIYSNNVEHFTKCMTTEYINTAAIFGFVDILKFLIEIQCPYNEYTVSNCITNTEIFMHLIENKNHDVNFMTKILWLISNKMFIDPTIIKYLIDNGVDINNNYEILPYFIQFQDIELIKYLLEYVCIENILINLQLCEKIMIAACRSNEIFKIQLFVQLGFPINYDFDKINSLIITSIEKCYNTNVLNYLISQGINYEIRLDDYLLKAINGCNTNVIEVFLEKGINISYNNNFIFKNILRCRFYVRDMIHFAINKGVDVNCVKLCDVIEFGYSDYIIEDLIEYGIDVSQNDNEAIKLAIRTGNYCVAKLLQDHGALYNNSYLSDDELFDICNKNFHSS</sequence>
<protein>
    <submittedName>
        <fullName evidence="1">Ankyrin repeat protein</fullName>
    </submittedName>
</protein>
<dbReference type="EMBL" id="AP024483">
    <property type="protein sequence ID" value="BCS83385.1"/>
    <property type="molecule type" value="Genomic_DNA"/>
</dbReference>
<dbReference type="InterPro" id="IPR036770">
    <property type="entry name" value="Ankyrin_rpt-contain_sf"/>
</dbReference>
<name>A0ABM7NT82_9VIRU</name>
<dbReference type="SMART" id="SM00248">
    <property type="entry name" value="ANK"/>
    <property type="match status" value="4"/>
</dbReference>
<keyword evidence="2" id="KW-1185">Reference proteome</keyword>
<dbReference type="InterPro" id="IPR002110">
    <property type="entry name" value="Ankyrin_rpt"/>
</dbReference>
<dbReference type="Gene3D" id="1.25.40.20">
    <property type="entry name" value="Ankyrin repeat-containing domain"/>
    <property type="match status" value="1"/>
</dbReference>
<proteinExistence type="predicted"/>
<evidence type="ECO:0000313" key="2">
    <source>
        <dbReference type="Proteomes" id="UP001321479"/>
    </source>
</evidence>
<dbReference type="RefSeq" id="YP_010841993.1">
    <property type="nucleotide sequence ID" value="NC_079139.1"/>
</dbReference>
<reference evidence="1 2" key="1">
    <citation type="submission" date="2021-02" db="EMBL/GenBank/DDBJ databases">
        <title>Cotonvirus japonicus, which uses Golgi apparatus of host cells for its virion factory, phylogenetically links tailed tupanvirus and icosahedral mimivirus.</title>
        <authorList>
            <person name="Takahashi H."/>
            <person name="Fukaya S."/>
            <person name="Song C."/>
            <person name="Murata K."/>
            <person name="Takemura M."/>
        </authorList>
    </citation>
    <scope>NUCLEOTIDE SEQUENCE [LARGE SCALE GENOMIC DNA]</scope>
</reference>
<organism evidence="1 2">
    <name type="scientific">Cotonvirus japonicus</name>
    <dbReference type="NCBI Taxonomy" id="2811091"/>
    <lineage>
        <taxon>Viruses</taxon>
        <taxon>Varidnaviria</taxon>
        <taxon>Bamfordvirae</taxon>
        <taxon>Nucleocytoviricota</taxon>
        <taxon>Megaviricetes</taxon>
        <taxon>Imitervirales</taxon>
        <taxon>Mimiviridae</taxon>
        <taxon>Megamimivirinae</taxon>
        <taxon>Cotonvirus</taxon>
        <taxon>Cotonvirus japonicum</taxon>
    </lineage>
</organism>
<dbReference type="GeneID" id="80558590"/>
<evidence type="ECO:0000313" key="1">
    <source>
        <dbReference type="EMBL" id="BCS83385.1"/>
    </source>
</evidence>
<accession>A0ABM7NT82</accession>